<reference evidence="1" key="1">
    <citation type="submission" date="2023-07" db="EMBL/GenBank/DDBJ databases">
        <authorList>
            <person name="Xia Y."/>
        </authorList>
    </citation>
    <scope>NUCLEOTIDE SEQUENCE</scope>
    <source>
        <strain evidence="1">F</strain>
    </source>
</reference>
<name>A0AA96J0J2_9VIRU</name>
<accession>A0AA96J0J2</accession>
<protein>
    <submittedName>
        <fullName evidence="1">Uncharacterized protein</fullName>
    </submittedName>
</protein>
<organism evidence="1">
    <name type="scientific">Marseillevirus sp</name>
    <dbReference type="NCBI Taxonomy" id="2809551"/>
    <lineage>
        <taxon>Viruses</taxon>
        <taxon>Varidnaviria</taxon>
        <taxon>Bamfordvirae</taxon>
        <taxon>Nucleocytoviricota</taxon>
        <taxon>Megaviricetes</taxon>
        <taxon>Pimascovirales</taxon>
        <taxon>Pimascovirales incertae sedis</taxon>
        <taxon>Marseilleviridae</taxon>
        <taxon>Marseillevirus</taxon>
    </lineage>
</organism>
<sequence length="134" mass="15662">MKLEGIPVRVLEEKIFLIQKEIWEQQIYGDWLLFLLDGKEREIPESPIQEEPFEASLSQVLASSVEVNDENDETLSDVLDAPLIKVPQFDPFEVISELSEILSEFIFENNFLSLLVSEKPKPLWFKTFAEYKQR</sequence>
<evidence type="ECO:0000313" key="1">
    <source>
        <dbReference type="EMBL" id="WNL49652.1"/>
    </source>
</evidence>
<proteinExistence type="predicted"/>
<dbReference type="EMBL" id="OR343188">
    <property type="protein sequence ID" value="WNL49652.1"/>
    <property type="molecule type" value="Genomic_DNA"/>
</dbReference>
<gene>
    <name evidence="1" type="ORF">MarFTMF_136</name>
</gene>